<evidence type="ECO:0000313" key="5">
    <source>
        <dbReference type="EMBL" id="CAB4686687.1"/>
    </source>
</evidence>
<gene>
    <name evidence="1" type="ORF">UFOPK1495_01518</name>
    <name evidence="2" type="ORF">UFOPK1603_00708</name>
    <name evidence="3" type="ORF">UFOPK1711_00438</name>
    <name evidence="4" type="ORF">UFOPK2143_00003</name>
    <name evidence="5" type="ORF">UFOPK2350_01349</name>
</gene>
<dbReference type="EMBL" id="CAEZTG010000050">
    <property type="protein sequence ID" value="CAB4563147.1"/>
    <property type="molecule type" value="Genomic_DNA"/>
</dbReference>
<dbReference type="EMBL" id="CAEZSU010000192">
    <property type="protein sequence ID" value="CAB4561385.1"/>
    <property type="molecule type" value="Genomic_DNA"/>
</dbReference>
<name>A0A6J6DGA7_9ZZZZ</name>
<evidence type="ECO:0000313" key="4">
    <source>
        <dbReference type="EMBL" id="CAB4632611.1"/>
    </source>
</evidence>
<reference evidence="2" key="1">
    <citation type="submission" date="2020-05" db="EMBL/GenBank/DDBJ databases">
        <authorList>
            <person name="Chiriac C."/>
            <person name="Salcher M."/>
            <person name="Ghai R."/>
            <person name="Kavagutti S V."/>
        </authorList>
    </citation>
    <scope>NUCLEOTIDE SEQUENCE</scope>
</reference>
<dbReference type="AlphaFoldDB" id="A0A6J6DGA7"/>
<protein>
    <submittedName>
        <fullName evidence="2">Unannotated protein</fullName>
    </submittedName>
</protein>
<evidence type="ECO:0000313" key="3">
    <source>
        <dbReference type="EMBL" id="CAB4569890.1"/>
    </source>
</evidence>
<dbReference type="EMBL" id="CAEZVV010000001">
    <property type="protein sequence ID" value="CAB4632611.1"/>
    <property type="molecule type" value="Genomic_DNA"/>
</dbReference>
<proteinExistence type="predicted"/>
<dbReference type="EMBL" id="CAEZTR010000018">
    <property type="protein sequence ID" value="CAB4569890.1"/>
    <property type="molecule type" value="Genomic_DNA"/>
</dbReference>
<evidence type="ECO:0000313" key="1">
    <source>
        <dbReference type="EMBL" id="CAB4561385.1"/>
    </source>
</evidence>
<accession>A0A6J6DGA7</accession>
<organism evidence="2">
    <name type="scientific">freshwater metagenome</name>
    <dbReference type="NCBI Taxonomy" id="449393"/>
    <lineage>
        <taxon>unclassified sequences</taxon>
        <taxon>metagenomes</taxon>
        <taxon>ecological metagenomes</taxon>
    </lineage>
</organism>
<evidence type="ECO:0000313" key="2">
    <source>
        <dbReference type="EMBL" id="CAB4563147.1"/>
    </source>
</evidence>
<dbReference type="EMBL" id="CAEZXE010000130">
    <property type="protein sequence ID" value="CAB4686687.1"/>
    <property type="molecule type" value="Genomic_DNA"/>
</dbReference>
<sequence>MKQFLVVGLIAAVASALALVIAARRRQPEPSWEPGLEFNPDFDLTPEEIMADIRGESPTV</sequence>